<sequence>MTTGPVTIHYPTDEAIRDLTHWMLDQHREWDSAPMFFGFAADAGGEMTVTAGPLENEETAGSEMHPVHLRAAHLKHTGMPLWGFGLVFEGYCEEFTPEETASGEPRRIMLEGRLPDRPTAEEMANAVIYDARGNEWVALTYRYLPERGVSDLFTPASAFTKPPLGLSGYLWSAALLLDPSNRLRVLEIIAADEE</sequence>
<dbReference type="GeneID" id="80344879"/>
<evidence type="ECO:0000313" key="2">
    <source>
        <dbReference type="Proteomes" id="UP000516173"/>
    </source>
</evidence>
<accession>A0A7G1KB98</accession>
<organism evidence="1 2">
    <name type="scientific">Nocardia wallacei</name>
    <dbReference type="NCBI Taxonomy" id="480035"/>
    <lineage>
        <taxon>Bacteria</taxon>
        <taxon>Bacillati</taxon>
        <taxon>Actinomycetota</taxon>
        <taxon>Actinomycetes</taxon>
        <taxon>Mycobacteriales</taxon>
        <taxon>Nocardiaceae</taxon>
        <taxon>Nocardia</taxon>
    </lineage>
</organism>
<protein>
    <submittedName>
        <fullName evidence="1">Uncharacterized protein</fullName>
    </submittedName>
</protein>
<dbReference type="AlphaFoldDB" id="A0A7G1KB98"/>
<dbReference type="Proteomes" id="UP000516173">
    <property type="component" value="Chromosome"/>
</dbReference>
<gene>
    <name evidence="1" type="ORF">NWFMUON74_02490</name>
</gene>
<dbReference type="KEGG" id="nwl:NWFMUON74_02490"/>
<proteinExistence type="predicted"/>
<name>A0A7G1KB98_9NOCA</name>
<reference evidence="1 2" key="1">
    <citation type="submission" date="2020-08" db="EMBL/GenBank/DDBJ databases">
        <title>Genome Sequencing of Nocardia wallacei strain FMUON74 and assembly.</title>
        <authorList>
            <person name="Toyokawa M."/>
            <person name="Uesaka K."/>
        </authorList>
    </citation>
    <scope>NUCLEOTIDE SEQUENCE [LARGE SCALE GENOMIC DNA]</scope>
    <source>
        <strain evidence="1 2">FMUON74</strain>
    </source>
</reference>
<dbReference type="EMBL" id="AP023396">
    <property type="protein sequence ID" value="BCK52477.1"/>
    <property type="molecule type" value="Genomic_DNA"/>
</dbReference>
<keyword evidence="2" id="KW-1185">Reference proteome</keyword>
<evidence type="ECO:0000313" key="1">
    <source>
        <dbReference type="EMBL" id="BCK52477.1"/>
    </source>
</evidence>
<dbReference type="RefSeq" id="WP_187686190.1">
    <property type="nucleotide sequence ID" value="NZ_AP023396.1"/>
</dbReference>